<accession>A0ABP5IY26</accession>
<dbReference type="Pfam" id="PF13193">
    <property type="entry name" value="AMP-binding_C"/>
    <property type="match status" value="1"/>
</dbReference>
<name>A0ABP5IY26_9MICO</name>
<sequence>MASTSPAPSLTSMVVPWAAARPDAVALRTPPGESRVEVTWSRLLREVGAARDRNRSAGLAPGERMVLIAPTTPEFLVEFLGADAAGLVVVAANPLSTVRELAYLLEDSGARQVVAHPAVSAAGEQAAAEAGVAFRTIPLLAPEPAEPAQDSPGRPSPDPAAIEIVGREPDDLSALLYTSGTTGRPKGAMLTLGNLTAAAETVKGLIDATDADNWATGLPLFHVFGLAAVALPALSAGRPVTLFPRWDPQQFVHALAADAITVISGVPTMWMSVLASAPEGTAPALRAVSSGGAAIAGEVVRRFEDRFAAPVVEGYGLTETTALGTFNPLDGERKVGSVGRPVGDLEVRVIDHDGQPVPAGEVGEVCIRGPVVMKGYWNRPEATAEVLSEDGWFRTGDLGRMDADGYLFIVDRLKDLILHGGYNVYPREVEEVLYEIPGVREAAVVGTPDEKYGQQVTAVLTRTADAAGAALSAETVERFTRENLAAYKIPRIIEFVDELPKGPSGKILKRELLAHVPAQAAP</sequence>
<evidence type="ECO:0000313" key="6">
    <source>
        <dbReference type="Proteomes" id="UP001500984"/>
    </source>
</evidence>
<evidence type="ECO:0000313" key="5">
    <source>
        <dbReference type="EMBL" id="GAA2106796.1"/>
    </source>
</evidence>
<comment type="caution">
    <text evidence="5">The sequence shown here is derived from an EMBL/GenBank/DDBJ whole genome shotgun (WGS) entry which is preliminary data.</text>
</comment>
<dbReference type="InterPro" id="IPR045851">
    <property type="entry name" value="AMP-bd_C_sf"/>
</dbReference>
<proteinExistence type="inferred from homology"/>
<dbReference type="InterPro" id="IPR000873">
    <property type="entry name" value="AMP-dep_synth/lig_dom"/>
</dbReference>
<protein>
    <submittedName>
        <fullName evidence="5">Long-chain fatty acid--CoA ligase</fullName>
    </submittedName>
</protein>
<evidence type="ECO:0000259" key="3">
    <source>
        <dbReference type="Pfam" id="PF00501"/>
    </source>
</evidence>
<feature type="domain" description="AMP-binding enzyme C-terminal" evidence="4">
    <location>
        <begin position="428"/>
        <end position="506"/>
    </location>
</feature>
<dbReference type="SUPFAM" id="SSF56801">
    <property type="entry name" value="Acetyl-CoA synthetase-like"/>
    <property type="match status" value="1"/>
</dbReference>
<organism evidence="5 6">
    <name type="scientific">Brevibacterium salitolerans</name>
    <dbReference type="NCBI Taxonomy" id="1403566"/>
    <lineage>
        <taxon>Bacteria</taxon>
        <taxon>Bacillati</taxon>
        <taxon>Actinomycetota</taxon>
        <taxon>Actinomycetes</taxon>
        <taxon>Micrococcales</taxon>
        <taxon>Brevibacteriaceae</taxon>
        <taxon>Brevibacterium</taxon>
    </lineage>
</organism>
<dbReference type="Pfam" id="PF00501">
    <property type="entry name" value="AMP-binding"/>
    <property type="match status" value="1"/>
</dbReference>
<dbReference type="RefSeq" id="WP_344338687.1">
    <property type="nucleotide sequence ID" value="NZ_BAAAPZ010000019.1"/>
</dbReference>
<feature type="domain" description="AMP-dependent synthetase/ligase" evidence="3">
    <location>
        <begin position="17"/>
        <end position="377"/>
    </location>
</feature>
<dbReference type="PANTHER" id="PTHR43201:SF5">
    <property type="entry name" value="MEDIUM-CHAIN ACYL-COA LIGASE ACSF2, MITOCHONDRIAL"/>
    <property type="match status" value="1"/>
</dbReference>
<dbReference type="Proteomes" id="UP001500984">
    <property type="component" value="Unassembled WGS sequence"/>
</dbReference>
<dbReference type="InterPro" id="IPR042099">
    <property type="entry name" value="ANL_N_sf"/>
</dbReference>
<dbReference type="Gene3D" id="3.40.50.12780">
    <property type="entry name" value="N-terminal domain of ligase-like"/>
    <property type="match status" value="1"/>
</dbReference>
<keyword evidence="2 5" id="KW-0436">Ligase</keyword>
<dbReference type="InterPro" id="IPR025110">
    <property type="entry name" value="AMP-bd_C"/>
</dbReference>
<dbReference type="GO" id="GO:0016874">
    <property type="term" value="F:ligase activity"/>
    <property type="evidence" value="ECO:0007669"/>
    <property type="project" value="UniProtKB-KW"/>
</dbReference>
<evidence type="ECO:0000256" key="1">
    <source>
        <dbReference type="ARBA" id="ARBA00006432"/>
    </source>
</evidence>
<dbReference type="PANTHER" id="PTHR43201">
    <property type="entry name" value="ACYL-COA SYNTHETASE"/>
    <property type="match status" value="1"/>
</dbReference>
<evidence type="ECO:0000259" key="4">
    <source>
        <dbReference type="Pfam" id="PF13193"/>
    </source>
</evidence>
<dbReference type="InterPro" id="IPR020845">
    <property type="entry name" value="AMP-binding_CS"/>
</dbReference>
<dbReference type="EMBL" id="BAAAPZ010000019">
    <property type="protein sequence ID" value="GAA2106796.1"/>
    <property type="molecule type" value="Genomic_DNA"/>
</dbReference>
<dbReference type="PROSITE" id="PS00455">
    <property type="entry name" value="AMP_BINDING"/>
    <property type="match status" value="1"/>
</dbReference>
<keyword evidence="6" id="KW-1185">Reference proteome</keyword>
<evidence type="ECO:0000256" key="2">
    <source>
        <dbReference type="ARBA" id="ARBA00022598"/>
    </source>
</evidence>
<comment type="similarity">
    <text evidence="1">Belongs to the ATP-dependent AMP-binding enzyme family.</text>
</comment>
<gene>
    <name evidence="5" type="ORF">GCM10009823_33220</name>
</gene>
<reference evidence="6" key="1">
    <citation type="journal article" date="2019" name="Int. J. Syst. Evol. Microbiol.">
        <title>The Global Catalogue of Microorganisms (GCM) 10K type strain sequencing project: providing services to taxonomists for standard genome sequencing and annotation.</title>
        <authorList>
            <consortium name="The Broad Institute Genomics Platform"/>
            <consortium name="The Broad Institute Genome Sequencing Center for Infectious Disease"/>
            <person name="Wu L."/>
            <person name="Ma J."/>
        </authorList>
    </citation>
    <scope>NUCLEOTIDE SEQUENCE [LARGE SCALE GENOMIC DNA]</scope>
    <source>
        <strain evidence="6">JCM 15900</strain>
    </source>
</reference>
<dbReference type="Gene3D" id="3.30.300.30">
    <property type="match status" value="1"/>
</dbReference>